<feature type="domain" description="BHLH" evidence="8">
    <location>
        <begin position="106"/>
        <end position="155"/>
    </location>
</feature>
<dbReference type="GO" id="GO:0005634">
    <property type="term" value="C:nucleus"/>
    <property type="evidence" value="ECO:0007669"/>
    <property type="project" value="UniProtKB-SubCell"/>
</dbReference>
<evidence type="ECO:0000259" key="8">
    <source>
        <dbReference type="PROSITE" id="PS50888"/>
    </source>
</evidence>
<feature type="compositionally biased region" description="Basic and acidic residues" evidence="7">
    <location>
        <begin position="106"/>
        <end position="120"/>
    </location>
</feature>
<keyword evidence="10" id="KW-1185">Reference proteome</keyword>
<evidence type="ECO:0000256" key="7">
    <source>
        <dbReference type="SAM" id="MobiDB-lite"/>
    </source>
</evidence>
<evidence type="ECO:0000256" key="4">
    <source>
        <dbReference type="ARBA" id="ARBA00023125"/>
    </source>
</evidence>
<organism evidence="9 10">
    <name type="scientific">Acorus gramineus</name>
    <name type="common">Dwarf sweet flag</name>
    <dbReference type="NCBI Taxonomy" id="55184"/>
    <lineage>
        <taxon>Eukaryota</taxon>
        <taxon>Viridiplantae</taxon>
        <taxon>Streptophyta</taxon>
        <taxon>Embryophyta</taxon>
        <taxon>Tracheophyta</taxon>
        <taxon>Spermatophyta</taxon>
        <taxon>Magnoliopsida</taxon>
        <taxon>Liliopsida</taxon>
        <taxon>Acoraceae</taxon>
        <taxon>Acorus</taxon>
    </lineage>
</organism>
<dbReference type="InterPro" id="IPR047265">
    <property type="entry name" value="PIF1-like_bHLH"/>
</dbReference>
<dbReference type="Proteomes" id="UP001179952">
    <property type="component" value="Unassembled WGS sequence"/>
</dbReference>
<feature type="compositionally biased region" description="Acidic residues" evidence="7">
    <location>
        <begin position="69"/>
        <end position="81"/>
    </location>
</feature>
<dbReference type="AlphaFoldDB" id="A0AAV9BE79"/>
<gene>
    <name evidence="9" type="ORF">QJS04_geneDACA001554</name>
</gene>
<evidence type="ECO:0000256" key="5">
    <source>
        <dbReference type="ARBA" id="ARBA00023163"/>
    </source>
</evidence>
<dbReference type="GO" id="GO:0046983">
    <property type="term" value="F:protein dimerization activity"/>
    <property type="evidence" value="ECO:0007669"/>
    <property type="project" value="InterPro"/>
</dbReference>
<dbReference type="PROSITE" id="PS50888">
    <property type="entry name" value="BHLH"/>
    <property type="match status" value="1"/>
</dbReference>
<dbReference type="PANTHER" id="PTHR45855:SF6">
    <property type="entry name" value="TRANSCRIPTION FACTOR ALC"/>
    <property type="match status" value="1"/>
</dbReference>
<comment type="subcellular location">
    <subcellularLocation>
        <location evidence="1">Nucleus</location>
    </subcellularLocation>
</comment>
<protein>
    <submittedName>
        <fullName evidence="9">Transcription factor SPATULA</fullName>
    </submittedName>
</protein>
<dbReference type="SMART" id="SM00353">
    <property type="entry name" value="HLH"/>
    <property type="match status" value="1"/>
</dbReference>
<comment type="caution">
    <text evidence="9">The sequence shown here is derived from an EMBL/GenBank/DDBJ whole genome shotgun (WGS) entry which is preliminary data.</text>
</comment>
<sequence>MAEEQKNLIGNDEISAFLGHLFGSSLPPLPTMAEASEMVPPFHVQTPLTRACAPALMDFGGLTPPPDFDGYDCESEDGTEASEERAAPAEQQMKSTRPRSGSKRSRAAEVHNLSEKRRRSRINEKMKALQNLIPNSNKTDKASMLDEAIDYLKQLQLQVQMLSMRNGLNLHPLYMPGGLQPLQLSSHMHMGFGVNGGSSINMHSINMPPMNQQDSSSRKSLDLPNHCTLSYQSIVIPTTTDMTNPDTTFGIESSETQDEPFHLSTAAEEIYKEDVLTQHQRTTSSSPERPSVLEVEHLEEAPDVVRKDRDHNALIQQLHW</sequence>
<dbReference type="CDD" id="cd11445">
    <property type="entry name" value="bHLH_AtPIF_like"/>
    <property type="match status" value="1"/>
</dbReference>
<dbReference type="FunFam" id="4.10.280.10:FF:000004">
    <property type="entry name" value="Basic helix-loop-helix transcription factor"/>
    <property type="match status" value="1"/>
</dbReference>
<evidence type="ECO:0000256" key="1">
    <source>
        <dbReference type="ARBA" id="ARBA00004123"/>
    </source>
</evidence>
<evidence type="ECO:0000256" key="2">
    <source>
        <dbReference type="ARBA" id="ARBA00005510"/>
    </source>
</evidence>
<name>A0AAV9BE79_ACOGR</name>
<evidence type="ECO:0000313" key="10">
    <source>
        <dbReference type="Proteomes" id="UP001179952"/>
    </source>
</evidence>
<dbReference type="GO" id="GO:0003677">
    <property type="term" value="F:DNA binding"/>
    <property type="evidence" value="ECO:0007669"/>
    <property type="project" value="UniProtKB-KW"/>
</dbReference>
<proteinExistence type="inferred from homology"/>
<dbReference type="Pfam" id="PF00010">
    <property type="entry name" value="HLH"/>
    <property type="match status" value="1"/>
</dbReference>
<reference evidence="9" key="2">
    <citation type="submission" date="2023-06" db="EMBL/GenBank/DDBJ databases">
        <authorList>
            <person name="Ma L."/>
            <person name="Liu K.-W."/>
            <person name="Li Z."/>
            <person name="Hsiao Y.-Y."/>
            <person name="Qi Y."/>
            <person name="Fu T."/>
            <person name="Tang G."/>
            <person name="Zhang D."/>
            <person name="Sun W.-H."/>
            <person name="Liu D.-K."/>
            <person name="Li Y."/>
            <person name="Chen G.-Z."/>
            <person name="Liu X.-D."/>
            <person name="Liao X.-Y."/>
            <person name="Jiang Y.-T."/>
            <person name="Yu X."/>
            <person name="Hao Y."/>
            <person name="Huang J."/>
            <person name="Zhao X.-W."/>
            <person name="Ke S."/>
            <person name="Chen Y.-Y."/>
            <person name="Wu W.-L."/>
            <person name="Hsu J.-L."/>
            <person name="Lin Y.-F."/>
            <person name="Huang M.-D."/>
            <person name="Li C.-Y."/>
            <person name="Huang L."/>
            <person name="Wang Z.-W."/>
            <person name="Zhao X."/>
            <person name="Zhong W.-Y."/>
            <person name="Peng D.-H."/>
            <person name="Ahmad S."/>
            <person name="Lan S."/>
            <person name="Zhang J.-S."/>
            <person name="Tsai W.-C."/>
            <person name="Van De Peer Y."/>
            <person name="Liu Z.-J."/>
        </authorList>
    </citation>
    <scope>NUCLEOTIDE SEQUENCE</scope>
    <source>
        <strain evidence="9">SCP</strain>
        <tissue evidence="9">Leaves</tissue>
    </source>
</reference>
<evidence type="ECO:0000256" key="6">
    <source>
        <dbReference type="ARBA" id="ARBA00023242"/>
    </source>
</evidence>
<dbReference type="SUPFAM" id="SSF47459">
    <property type="entry name" value="HLH, helix-loop-helix DNA-binding domain"/>
    <property type="match status" value="1"/>
</dbReference>
<keyword evidence="4" id="KW-0238">DNA-binding</keyword>
<accession>A0AAV9BE79</accession>
<dbReference type="InterPro" id="IPR036638">
    <property type="entry name" value="HLH_DNA-bd_sf"/>
</dbReference>
<dbReference type="EMBL" id="JAUJYN010000003">
    <property type="protein sequence ID" value="KAK1274713.1"/>
    <property type="molecule type" value="Genomic_DNA"/>
</dbReference>
<dbReference type="InterPro" id="IPR011598">
    <property type="entry name" value="bHLH_dom"/>
</dbReference>
<dbReference type="Gene3D" id="4.10.280.10">
    <property type="entry name" value="Helix-loop-helix DNA-binding domain"/>
    <property type="match status" value="1"/>
</dbReference>
<keyword evidence="5" id="KW-0804">Transcription</keyword>
<dbReference type="InterPro" id="IPR031066">
    <property type="entry name" value="bHLH_ALC-like_plant"/>
</dbReference>
<comment type="similarity">
    <text evidence="2">Belongs to the bHLH protein family.</text>
</comment>
<reference evidence="9" key="1">
    <citation type="journal article" date="2023" name="Nat. Commun.">
        <title>Diploid and tetraploid genomes of Acorus and the evolution of monocots.</title>
        <authorList>
            <person name="Ma L."/>
            <person name="Liu K.W."/>
            <person name="Li Z."/>
            <person name="Hsiao Y.Y."/>
            <person name="Qi Y."/>
            <person name="Fu T."/>
            <person name="Tang G.D."/>
            <person name="Zhang D."/>
            <person name="Sun W.H."/>
            <person name="Liu D.K."/>
            <person name="Li Y."/>
            <person name="Chen G.Z."/>
            <person name="Liu X.D."/>
            <person name="Liao X.Y."/>
            <person name="Jiang Y.T."/>
            <person name="Yu X."/>
            <person name="Hao Y."/>
            <person name="Huang J."/>
            <person name="Zhao X.W."/>
            <person name="Ke S."/>
            <person name="Chen Y.Y."/>
            <person name="Wu W.L."/>
            <person name="Hsu J.L."/>
            <person name="Lin Y.F."/>
            <person name="Huang M.D."/>
            <person name="Li C.Y."/>
            <person name="Huang L."/>
            <person name="Wang Z.W."/>
            <person name="Zhao X."/>
            <person name="Zhong W.Y."/>
            <person name="Peng D.H."/>
            <person name="Ahmad S."/>
            <person name="Lan S."/>
            <person name="Zhang J.S."/>
            <person name="Tsai W.C."/>
            <person name="Van de Peer Y."/>
            <person name="Liu Z.J."/>
        </authorList>
    </citation>
    <scope>NUCLEOTIDE SEQUENCE</scope>
    <source>
        <strain evidence="9">SCP</strain>
    </source>
</reference>
<evidence type="ECO:0000256" key="3">
    <source>
        <dbReference type="ARBA" id="ARBA00023015"/>
    </source>
</evidence>
<keyword evidence="6" id="KW-0539">Nucleus</keyword>
<evidence type="ECO:0000313" key="9">
    <source>
        <dbReference type="EMBL" id="KAK1274713.1"/>
    </source>
</evidence>
<keyword evidence="3" id="KW-0805">Transcription regulation</keyword>
<feature type="region of interest" description="Disordered" evidence="7">
    <location>
        <begin position="66"/>
        <end position="120"/>
    </location>
</feature>
<dbReference type="PANTHER" id="PTHR45855">
    <property type="entry name" value="TRANSCRIPTION FACTOR PIF1-RELATED"/>
    <property type="match status" value="1"/>
</dbReference>
<feature type="compositionally biased region" description="Basic residues" evidence="7">
    <location>
        <begin position="96"/>
        <end position="105"/>
    </location>
</feature>